<sequence length="74" mass="9015">MARKSKKMKRTVDEELLDSIFTLEREWKQIKSIVEKSIEPTADGYYRENISQVKYMFLLREARRRKISAIRYNK</sequence>
<name>A0ABS4HJ56_9BACI</name>
<dbReference type="Pfam" id="PF10704">
    <property type="entry name" value="DUF2508"/>
    <property type="match status" value="1"/>
</dbReference>
<reference evidence="1 2" key="1">
    <citation type="submission" date="2021-03" db="EMBL/GenBank/DDBJ databases">
        <title>Genomic Encyclopedia of Type Strains, Phase IV (KMG-IV): sequencing the most valuable type-strain genomes for metagenomic binning, comparative biology and taxonomic classification.</title>
        <authorList>
            <person name="Goeker M."/>
        </authorList>
    </citation>
    <scope>NUCLEOTIDE SEQUENCE [LARGE SCALE GENOMIC DNA]</scope>
    <source>
        <strain evidence="1 2">DSM 21085</strain>
    </source>
</reference>
<proteinExistence type="predicted"/>
<dbReference type="InterPro" id="IPR019644">
    <property type="entry name" value="DUF2508"/>
</dbReference>
<dbReference type="EMBL" id="JAGGKK010000022">
    <property type="protein sequence ID" value="MBP1950432.1"/>
    <property type="molecule type" value="Genomic_DNA"/>
</dbReference>
<protein>
    <recommendedName>
        <fullName evidence="3">DUF2508 domain-containing protein</fullName>
    </recommendedName>
</protein>
<comment type="caution">
    <text evidence="1">The sequence shown here is derived from an EMBL/GenBank/DDBJ whole genome shotgun (WGS) entry which is preliminary data.</text>
</comment>
<organism evidence="1 2">
    <name type="scientific">Virgibacillus litoralis</name>
    <dbReference type="NCBI Taxonomy" id="578221"/>
    <lineage>
        <taxon>Bacteria</taxon>
        <taxon>Bacillati</taxon>
        <taxon>Bacillota</taxon>
        <taxon>Bacilli</taxon>
        <taxon>Bacillales</taxon>
        <taxon>Bacillaceae</taxon>
        <taxon>Virgibacillus</taxon>
    </lineage>
</organism>
<dbReference type="RefSeq" id="WP_209481914.1">
    <property type="nucleotide sequence ID" value="NZ_JAGGKK010000022.1"/>
</dbReference>
<accession>A0ABS4HJ56</accession>
<dbReference type="Proteomes" id="UP001519328">
    <property type="component" value="Unassembled WGS sequence"/>
</dbReference>
<keyword evidence="2" id="KW-1185">Reference proteome</keyword>
<evidence type="ECO:0008006" key="3">
    <source>
        <dbReference type="Google" id="ProtNLM"/>
    </source>
</evidence>
<evidence type="ECO:0000313" key="1">
    <source>
        <dbReference type="EMBL" id="MBP1950432.1"/>
    </source>
</evidence>
<evidence type="ECO:0000313" key="2">
    <source>
        <dbReference type="Proteomes" id="UP001519328"/>
    </source>
</evidence>
<gene>
    <name evidence="1" type="ORF">J2Z82_003389</name>
</gene>